<keyword evidence="6" id="KW-0653">Protein transport</keyword>
<dbReference type="GeneID" id="115476816"/>
<comment type="similarity">
    <text evidence="3">Belongs to the exportin family.</text>
</comment>
<comment type="subcellular location">
    <subcellularLocation>
        <location evidence="2">Cytoplasm</location>
    </subcellularLocation>
    <subcellularLocation>
        <location evidence="1">Nucleus</location>
    </subcellularLocation>
</comment>
<protein>
    <submittedName>
        <fullName evidence="10">Ran-binding protein 17-like</fullName>
    </submittedName>
</protein>
<evidence type="ECO:0000259" key="8">
    <source>
        <dbReference type="Pfam" id="PF03810"/>
    </source>
</evidence>
<dbReference type="GO" id="GO:0005049">
    <property type="term" value="F:nuclear export signal receptor activity"/>
    <property type="evidence" value="ECO:0007669"/>
    <property type="project" value="InterPro"/>
</dbReference>
<dbReference type="GO" id="GO:0031267">
    <property type="term" value="F:small GTPase binding"/>
    <property type="evidence" value="ECO:0007669"/>
    <property type="project" value="InterPro"/>
</dbReference>
<dbReference type="InterPro" id="IPR011989">
    <property type="entry name" value="ARM-like"/>
</dbReference>
<dbReference type="InterPro" id="IPR016024">
    <property type="entry name" value="ARM-type_fold"/>
</dbReference>
<keyword evidence="5" id="KW-0963">Cytoplasm</keyword>
<dbReference type="GO" id="GO:0006611">
    <property type="term" value="P:protein export from nucleus"/>
    <property type="evidence" value="ECO:0007669"/>
    <property type="project" value="TreeGrafter"/>
</dbReference>
<evidence type="ECO:0000256" key="2">
    <source>
        <dbReference type="ARBA" id="ARBA00004496"/>
    </source>
</evidence>
<dbReference type="Pfam" id="PF03810">
    <property type="entry name" value="IBN_N"/>
    <property type="match status" value="1"/>
</dbReference>
<dbReference type="RefSeq" id="XP_030069250.1">
    <property type="nucleotide sequence ID" value="XM_030213390.1"/>
</dbReference>
<dbReference type="InParanoid" id="A0A6P7Z1B7"/>
<dbReference type="AlphaFoldDB" id="A0A6P7Z1B7"/>
<dbReference type="SUPFAM" id="SSF48371">
    <property type="entry name" value="ARM repeat"/>
    <property type="match status" value="1"/>
</dbReference>
<dbReference type="KEGG" id="muo:115476816"/>
<dbReference type="OrthoDB" id="244158at2759"/>
<reference evidence="10" key="1">
    <citation type="submission" date="2025-08" db="UniProtKB">
        <authorList>
            <consortium name="RefSeq"/>
        </authorList>
    </citation>
    <scope>IDENTIFICATION</scope>
</reference>
<evidence type="ECO:0000313" key="9">
    <source>
        <dbReference type="Proteomes" id="UP000515156"/>
    </source>
</evidence>
<dbReference type="Gene3D" id="1.25.10.10">
    <property type="entry name" value="Leucine-rich Repeat Variant"/>
    <property type="match status" value="1"/>
</dbReference>
<dbReference type="Proteomes" id="UP000515156">
    <property type="component" value="Chromosome 8"/>
</dbReference>
<dbReference type="GO" id="GO:0005737">
    <property type="term" value="C:cytoplasm"/>
    <property type="evidence" value="ECO:0007669"/>
    <property type="project" value="UniProtKB-SubCell"/>
</dbReference>
<evidence type="ECO:0000256" key="4">
    <source>
        <dbReference type="ARBA" id="ARBA00022448"/>
    </source>
</evidence>
<keyword evidence="4" id="KW-0813">Transport</keyword>
<gene>
    <name evidence="10" type="primary">LOC115476816</name>
</gene>
<dbReference type="PANTHER" id="PTHR12596:SF8">
    <property type="entry name" value="RAN-BINDING PROTEIN 17"/>
    <property type="match status" value="1"/>
</dbReference>
<evidence type="ECO:0000256" key="6">
    <source>
        <dbReference type="ARBA" id="ARBA00022927"/>
    </source>
</evidence>
<keyword evidence="9" id="KW-1185">Reference proteome</keyword>
<proteinExistence type="inferred from homology"/>
<dbReference type="InterPro" id="IPR001494">
    <property type="entry name" value="Importin-beta_N"/>
</dbReference>
<accession>A0A6P7Z1B7</accession>
<keyword evidence="7" id="KW-0539">Nucleus</keyword>
<evidence type="ECO:0000256" key="3">
    <source>
        <dbReference type="ARBA" id="ARBA00009466"/>
    </source>
</evidence>
<evidence type="ECO:0000256" key="7">
    <source>
        <dbReference type="ARBA" id="ARBA00023242"/>
    </source>
</evidence>
<evidence type="ECO:0000313" key="10">
    <source>
        <dbReference type="RefSeq" id="XP_030069250.1"/>
    </source>
</evidence>
<feature type="domain" description="Importin N-terminal" evidence="8">
    <location>
        <begin position="34"/>
        <end position="89"/>
    </location>
</feature>
<dbReference type="PANTHER" id="PTHR12596">
    <property type="entry name" value="EXPORTIN 4,7-RELATED"/>
    <property type="match status" value="1"/>
</dbReference>
<dbReference type="InterPro" id="IPR044189">
    <property type="entry name" value="XPO4/7-like"/>
</dbReference>
<sequence>MAATAAEQLQSLSELVVLCTQLYEGTDLGQWVQAEKVLVELIESPECLSKCQLLLEQGTTSYAWLLAATCLAKLVSRVNPLPIEQRIDISK</sequence>
<evidence type="ECO:0000256" key="5">
    <source>
        <dbReference type="ARBA" id="ARBA00022490"/>
    </source>
</evidence>
<dbReference type="GO" id="GO:0005643">
    <property type="term" value="C:nuclear pore"/>
    <property type="evidence" value="ECO:0007669"/>
    <property type="project" value="TreeGrafter"/>
</dbReference>
<organism evidence="9 10">
    <name type="scientific">Microcaecilia unicolor</name>
    <dbReference type="NCBI Taxonomy" id="1415580"/>
    <lineage>
        <taxon>Eukaryota</taxon>
        <taxon>Metazoa</taxon>
        <taxon>Chordata</taxon>
        <taxon>Craniata</taxon>
        <taxon>Vertebrata</taxon>
        <taxon>Euteleostomi</taxon>
        <taxon>Amphibia</taxon>
        <taxon>Gymnophiona</taxon>
        <taxon>Siphonopidae</taxon>
        <taxon>Microcaecilia</taxon>
    </lineage>
</organism>
<name>A0A6P7Z1B7_9AMPH</name>
<evidence type="ECO:0000256" key="1">
    <source>
        <dbReference type="ARBA" id="ARBA00004123"/>
    </source>
</evidence>